<evidence type="ECO:0000256" key="5">
    <source>
        <dbReference type="RuleBase" id="RU368025"/>
    </source>
</evidence>
<dbReference type="PANTHER" id="PTHR11799">
    <property type="entry name" value="PARAOXONASE"/>
    <property type="match status" value="1"/>
</dbReference>
<dbReference type="SUPFAM" id="SSF63829">
    <property type="entry name" value="Calcium-dependent phosphotriesterase"/>
    <property type="match status" value="1"/>
</dbReference>
<sequence length="358" mass="40594">MMLKAGFGLILAYLTYRVIRLVYILDLNKETYSHAPGECFHVKGILEYGSEDITLLPSGKALITSGLTYSMASLHEKFSKMQGRIYTFDFDKPRQPVKEVTIKGELDRKKFNPHGISYYIKEGKTTVFVISHTPETVEVFDYKEAENLLVYERTIVDPLLTVGNGLVATSENSFFITKFHHFVNLPWKTFETIGLELNWGAVLHYNEFTKAKVVASDLSMANGITMSPEGKYVYVVCYGYFISYKILKDNYLEEVQRVPLRTAPDNLFVDDASGDVYIGCHPVGYKLLLWDCDPDNHTAPSQVLRLRMKEGKVQSISEVYADDGTNLIGSTVAVYRDNGLLIGTLRDKLMYCNVQYLP</sequence>
<dbReference type="EC" id="3.1.1.2" evidence="5"/>
<gene>
    <name evidence="7" type="primary">LOC106811895</name>
</gene>
<dbReference type="Proteomes" id="UP000695022">
    <property type="component" value="Unplaced"/>
</dbReference>
<evidence type="ECO:0000256" key="4">
    <source>
        <dbReference type="ARBA" id="ARBA00023180"/>
    </source>
</evidence>
<keyword evidence="5" id="KW-0106">Calcium</keyword>
<comment type="similarity">
    <text evidence="1 5">Belongs to the paraoxonase family.</text>
</comment>
<keyword evidence="5" id="KW-0479">Metal-binding</keyword>
<keyword evidence="4 5" id="KW-0325">Glycoprotein</keyword>
<evidence type="ECO:0000313" key="6">
    <source>
        <dbReference type="Proteomes" id="UP000695022"/>
    </source>
</evidence>
<keyword evidence="2 5" id="KW-0378">Hydrolase</keyword>
<dbReference type="InterPro" id="IPR002640">
    <property type="entry name" value="Arylesterase"/>
</dbReference>
<evidence type="ECO:0000256" key="2">
    <source>
        <dbReference type="ARBA" id="ARBA00022801"/>
    </source>
</evidence>
<accession>A0ABM1EFZ2</accession>
<keyword evidence="6" id="KW-1185">Reference proteome</keyword>
<proteinExistence type="inferred from homology"/>
<dbReference type="GeneID" id="106811895"/>
<dbReference type="RefSeq" id="XP_014671113.1">
    <property type="nucleotide sequence ID" value="XM_014815627.1"/>
</dbReference>
<dbReference type="Gene3D" id="2.120.10.30">
    <property type="entry name" value="TolB, C-terminal domain"/>
    <property type="match status" value="1"/>
</dbReference>
<dbReference type="InterPro" id="IPR011042">
    <property type="entry name" value="6-blade_b-propeller_TolB-like"/>
</dbReference>
<keyword evidence="3 5" id="KW-1015">Disulfide bond</keyword>
<evidence type="ECO:0000313" key="7">
    <source>
        <dbReference type="RefSeq" id="XP_014671113.1"/>
    </source>
</evidence>
<organism evidence="6 7">
    <name type="scientific">Priapulus caudatus</name>
    <name type="common">Priapulid worm</name>
    <dbReference type="NCBI Taxonomy" id="37621"/>
    <lineage>
        <taxon>Eukaryota</taxon>
        <taxon>Metazoa</taxon>
        <taxon>Ecdysozoa</taxon>
        <taxon>Scalidophora</taxon>
        <taxon>Priapulida</taxon>
        <taxon>Priapulimorpha</taxon>
        <taxon>Priapulimorphida</taxon>
        <taxon>Priapulidae</taxon>
        <taxon>Priapulus</taxon>
    </lineage>
</organism>
<dbReference type="PANTHER" id="PTHR11799:SF12">
    <property type="entry name" value="PARAOXONASE-RELATED"/>
    <property type="match status" value="1"/>
</dbReference>
<evidence type="ECO:0000256" key="1">
    <source>
        <dbReference type="ARBA" id="ARBA00008595"/>
    </source>
</evidence>
<dbReference type="Pfam" id="PF01731">
    <property type="entry name" value="Arylesterase"/>
    <property type="match status" value="1"/>
</dbReference>
<comment type="cofactor">
    <cofactor evidence="5">
        <name>Ca(2+)</name>
        <dbReference type="ChEBI" id="CHEBI:29108"/>
    </cofactor>
    <text evidence="5">Binds 2 calcium ions per subunit.</text>
</comment>
<dbReference type="InterPro" id="IPR051288">
    <property type="entry name" value="Serum_paraoxonase/arylesterase"/>
</dbReference>
<comment type="catalytic activity">
    <reaction evidence="5">
        <text>a phenyl acetate + H2O = a phenol + acetate + H(+)</text>
        <dbReference type="Rhea" id="RHEA:17309"/>
        <dbReference type="ChEBI" id="CHEBI:15377"/>
        <dbReference type="ChEBI" id="CHEBI:15378"/>
        <dbReference type="ChEBI" id="CHEBI:30089"/>
        <dbReference type="ChEBI" id="CHEBI:33853"/>
        <dbReference type="ChEBI" id="CHEBI:140310"/>
        <dbReference type="EC" id="3.1.1.2"/>
    </reaction>
</comment>
<name>A0ABM1EFZ2_PRICU</name>
<protein>
    <recommendedName>
        <fullName evidence="5">Paraoxonase</fullName>
        <ecNumber evidence="5">3.1.1.2</ecNumber>
    </recommendedName>
</protein>
<dbReference type="PRINTS" id="PR01785">
    <property type="entry name" value="PARAOXONASE"/>
</dbReference>
<reference evidence="7" key="1">
    <citation type="submission" date="2025-08" db="UniProtKB">
        <authorList>
            <consortium name="RefSeq"/>
        </authorList>
    </citation>
    <scope>IDENTIFICATION</scope>
</reference>
<evidence type="ECO:0000256" key="3">
    <source>
        <dbReference type="ARBA" id="ARBA00023157"/>
    </source>
</evidence>